<feature type="transmembrane region" description="Helical" evidence="2">
    <location>
        <begin position="104"/>
        <end position="126"/>
    </location>
</feature>
<evidence type="ECO:0000256" key="2">
    <source>
        <dbReference type="SAM" id="Phobius"/>
    </source>
</evidence>
<dbReference type="RefSeq" id="WP_310911572.1">
    <property type="nucleotide sequence ID" value="NZ_JAVLVT010000003.1"/>
</dbReference>
<feature type="compositionally biased region" description="Basic and acidic residues" evidence="1">
    <location>
        <begin position="16"/>
        <end position="34"/>
    </location>
</feature>
<accession>A0ABU2H3Z8</accession>
<proteinExistence type="predicted"/>
<gene>
    <name evidence="3" type="ORF">RIF23_06945</name>
</gene>
<sequence length="172" mass="18764">MAGTQPEGRNAGNASPRDERGAEFEQEQTQRHEQTLRELREAASADLQRLVELQREIAALELSREGRTMAIGSGMLVVALVVGHLVLILASVTIALGITAAGLAAWLSFLIVTGAYLLSAVLLLFLGVRRFKRRQGIPQTKAAVREIFGVLRRREPTGSLLDLVGDRQPKQT</sequence>
<reference evidence="4" key="1">
    <citation type="submission" date="2023-07" db="EMBL/GenBank/DDBJ databases">
        <title>Novel species in the genus Lipingzhangella isolated from Sambhar Salt Lake.</title>
        <authorList>
            <person name="Jiya N."/>
            <person name="Kajale S."/>
            <person name="Sharma A."/>
        </authorList>
    </citation>
    <scope>NUCLEOTIDE SEQUENCE [LARGE SCALE GENOMIC DNA]</scope>
    <source>
        <strain evidence="4">LS1_29</strain>
    </source>
</reference>
<feature type="region of interest" description="Disordered" evidence="1">
    <location>
        <begin position="1"/>
        <end position="34"/>
    </location>
</feature>
<evidence type="ECO:0000313" key="4">
    <source>
        <dbReference type="Proteomes" id="UP001250214"/>
    </source>
</evidence>
<keyword evidence="2" id="KW-1133">Transmembrane helix</keyword>
<keyword evidence="2" id="KW-0472">Membrane</keyword>
<dbReference type="Proteomes" id="UP001250214">
    <property type="component" value="Unassembled WGS sequence"/>
</dbReference>
<keyword evidence="2" id="KW-0812">Transmembrane</keyword>
<comment type="caution">
    <text evidence="3">The sequence shown here is derived from an EMBL/GenBank/DDBJ whole genome shotgun (WGS) entry which is preliminary data.</text>
</comment>
<name>A0ABU2H3Z8_9ACTN</name>
<dbReference type="Pfam" id="PF07332">
    <property type="entry name" value="Phage_holin_3_6"/>
    <property type="match status" value="1"/>
</dbReference>
<protein>
    <submittedName>
        <fullName evidence="3">Phage holin family protein</fullName>
    </submittedName>
</protein>
<dbReference type="EMBL" id="JAVLVT010000003">
    <property type="protein sequence ID" value="MDS1270027.1"/>
    <property type="molecule type" value="Genomic_DNA"/>
</dbReference>
<feature type="transmembrane region" description="Helical" evidence="2">
    <location>
        <begin position="74"/>
        <end position="98"/>
    </location>
</feature>
<keyword evidence="4" id="KW-1185">Reference proteome</keyword>
<evidence type="ECO:0000256" key="1">
    <source>
        <dbReference type="SAM" id="MobiDB-lite"/>
    </source>
</evidence>
<organism evidence="3 4">
    <name type="scientific">Lipingzhangella rawalii</name>
    <dbReference type="NCBI Taxonomy" id="2055835"/>
    <lineage>
        <taxon>Bacteria</taxon>
        <taxon>Bacillati</taxon>
        <taxon>Actinomycetota</taxon>
        <taxon>Actinomycetes</taxon>
        <taxon>Streptosporangiales</taxon>
        <taxon>Nocardiopsidaceae</taxon>
        <taxon>Lipingzhangella</taxon>
    </lineage>
</organism>
<dbReference type="InterPro" id="IPR009937">
    <property type="entry name" value="Phage_holin_3_6"/>
</dbReference>
<evidence type="ECO:0000313" key="3">
    <source>
        <dbReference type="EMBL" id="MDS1270027.1"/>
    </source>
</evidence>